<protein>
    <submittedName>
        <fullName evidence="1">Uncharacterized protein</fullName>
    </submittedName>
</protein>
<gene>
    <name evidence="1" type="ORF">LOY88_000459</name>
</gene>
<proteinExistence type="predicted"/>
<evidence type="ECO:0000313" key="1">
    <source>
        <dbReference type="EMBL" id="KAI2392663.1"/>
    </source>
</evidence>
<reference evidence="1" key="1">
    <citation type="journal article" date="2022" name="bioRxiv">
        <title>Population genetic analysis of Ophidiomyces ophidiicola, the causative agent of snake fungal disease, indicates recent introductions to the USA.</title>
        <authorList>
            <person name="Ladner J.T."/>
            <person name="Palmer J.M."/>
            <person name="Ettinger C.L."/>
            <person name="Stajich J.E."/>
            <person name="Farrell T.M."/>
            <person name="Glorioso B.M."/>
            <person name="Lawson B."/>
            <person name="Price S.J."/>
            <person name="Stengle A.G."/>
            <person name="Grear D.A."/>
            <person name="Lorch J.M."/>
        </authorList>
    </citation>
    <scope>NUCLEOTIDE SEQUENCE</scope>
    <source>
        <strain evidence="1">NWHC 24266-5</strain>
    </source>
</reference>
<name>A0ACB8V4X0_9EURO</name>
<comment type="caution">
    <text evidence="1">The sequence shown here is derived from an EMBL/GenBank/DDBJ whole genome shotgun (WGS) entry which is preliminary data.</text>
</comment>
<dbReference type="EMBL" id="JALBCA010000005">
    <property type="protein sequence ID" value="KAI2392663.1"/>
    <property type="molecule type" value="Genomic_DNA"/>
</dbReference>
<sequence>MRSAILSILSLLSTPLLTYASPFPTPPPSNDNILIPRNCPNPCGFYKQVCCEANQQCYTDANNQAACRAGGGDNGSWEPFTTTFTRTDLVVVTSTGSRYVAATAPGNSQCKTNLGETPCGGICCTAAQMCNGKGVCIQAGGSPWETIPGPSASPPVRPTSGSTITATVPVTTTVGFIPAVSTDGTTLIGPAPGGGGGSHLSGGAIAGIVIGSLAGAFILLLLCLCCCVGGAANRLRGLCCGGRRRRNSYSESSMSQSVSGAQGRPHSHPRPPPQSSGLSKWAPVLGIIGAIALCLGLRRRRDESEKSTAYNTTYYTSSSSSSSHLGHNWVEPENRPPPGRGPASGYFPGRHASVRDARGDE</sequence>
<organism evidence="1">
    <name type="scientific">Ophidiomyces ophidiicola</name>
    <dbReference type="NCBI Taxonomy" id="1387563"/>
    <lineage>
        <taxon>Eukaryota</taxon>
        <taxon>Fungi</taxon>
        <taxon>Dikarya</taxon>
        <taxon>Ascomycota</taxon>
        <taxon>Pezizomycotina</taxon>
        <taxon>Eurotiomycetes</taxon>
        <taxon>Eurotiomycetidae</taxon>
        <taxon>Onygenales</taxon>
        <taxon>Onygenaceae</taxon>
        <taxon>Ophidiomyces</taxon>
    </lineage>
</organism>
<accession>A0ACB8V4X0</accession>